<dbReference type="Gene3D" id="2.170.130.10">
    <property type="entry name" value="TonB-dependent receptor, plug domain"/>
    <property type="match status" value="1"/>
</dbReference>
<feature type="transmembrane region" description="Helical" evidence="2">
    <location>
        <begin position="81"/>
        <end position="102"/>
    </location>
</feature>
<comment type="caution">
    <text evidence="5">The sequence shown here is derived from an EMBL/GenBank/DDBJ whole genome shotgun (WGS) entry which is preliminary data.</text>
</comment>
<dbReference type="Pfam" id="PF05569">
    <property type="entry name" value="Peptidase_M56"/>
    <property type="match status" value="1"/>
</dbReference>
<feature type="transmembrane region" description="Helical" evidence="2">
    <location>
        <begin position="34"/>
        <end position="54"/>
    </location>
</feature>
<evidence type="ECO:0000313" key="6">
    <source>
        <dbReference type="Proteomes" id="UP001610104"/>
    </source>
</evidence>
<organism evidence="5 6">
    <name type="scientific">Gaetbulibacter aquiaggeris</name>
    <dbReference type="NCBI Taxonomy" id="1735373"/>
    <lineage>
        <taxon>Bacteria</taxon>
        <taxon>Pseudomonadati</taxon>
        <taxon>Bacteroidota</taxon>
        <taxon>Flavobacteriia</taxon>
        <taxon>Flavobacteriales</taxon>
        <taxon>Flavobacteriaceae</taxon>
        <taxon>Gaetbulibacter</taxon>
    </lineage>
</organism>
<evidence type="ECO:0000256" key="2">
    <source>
        <dbReference type="SAM" id="Phobius"/>
    </source>
</evidence>
<dbReference type="SUPFAM" id="SSF56935">
    <property type="entry name" value="Porins"/>
    <property type="match status" value="1"/>
</dbReference>
<dbReference type="InterPro" id="IPR012910">
    <property type="entry name" value="Plug_dom"/>
</dbReference>
<protein>
    <submittedName>
        <fullName evidence="5">M56 family metallopeptidase</fullName>
    </submittedName>
</protein>
<dbReference type="PANTHER" id="PTHR34978">
    <property type="entry name" value="POSSIBLE SENSOR-TRANSDUCER PROTEIN BLAR"/>
    <property type="match status" value="1"/>
</dbReference>
<reference evidence="5 6" key="1">
    <citation type="submission" date="2024-02" db="EMBL/GenBank/DDBJ databases">
        <title>A Gaetbulibacter species isolated from tidal flats and genomic insights of their niches.</title>
        <authorList>
            <person name="Ye Y."/>
        </authorList>
    </citation>
    <scope>NUCLEOTIDE SEQUENCE [LARGE SCALE GENOMIC DNA]</scope>
    <source>
        <strain evidence="5 6">KEM-8</strain>
    </source>
</reference>
<evidence type="ECO:0000313" key="5">
    <source>
        <dbReference type="EMBL" id="MFH6769694.1"/>
    </source>
</evidence>
<sequence>MEYLLKASAVTIIFYVFYKIFLQRDTFFESNRWFLLIGLITSGFIPLVVIPIYMEQTPVSLDYFVFTEDPVTTNNNSPFNLLSLLKTIYFLGMIIFALRFTLQLRSLIPLLIKSEAHQLGHLKLLKTDENISPFSFFNYIVYNPNPFNETELNQIITHEKVHVQQYHTIDVMLAQIACVVFWFNPFIWLYNKDLKQNLEFIADKTAINYTHCKKSYQYTLLKTSLPNHQLALTNNFYNSLIKKRIVMLHKSKSKKINLLKYALIIPALALFLMSFNTKEVIIEKEINPVKTEFQIAKKLKTNSIEVVITKDYSDSDFEKLKTKFKNEGLTLKIKGIKRNQQGEITAIKIDVSSKSSNANYSIDADEAINPIKISVDEDGKNISIGNAHLKKEHNMVFISEDGQKHEINNSDSDDHVFVISTDDGSEEHIKIKKFIVKTGDSLHVKKIHKRMDGDEKVILITKDGDDKKNHKLIKIKTDGNDDDLTWTMEEEDEEIVMIAKDDDAVKKHKVVKIKTDGKDPLYMVDGKEITREEMNNISPETIDKVEVLKGDSATEKYGDKGKNGVILITTKNKN</sequence>
<comment type="similarity">
    <text evidence="1">Belongs to the TonB-dependent receptor family.</text>
</comment>
<proteinExistence type="inferred from homology"/>
<keyword evidence="1" id="KW-1134">Transmembrane beta strand</keyword>
<feature type="transmembrane region" description="Helical" evidence="2">
    <location>
        <begin position="258"/>
        <end position="275"/>
    </location>
</feature>
<keyword evidence="1" id="KW-0813">Transport</keyword>
<dbReference type="EMBL" id="JBAWKC010000004">
    <property type="protein sequence ID" value="MFH6769694.1"/>
    <property type="molecule type" value="Genomic_DNA"/>
</dbReference>
<feature type="domain" description="Peptidase M56" evidence="3">
    <location>
        <begin position="146"/>
        <end position="248"/>
    </location>
</feature>
<dbReference type="InterPro" id="IPR037066">
    <property type="entry name" value="Plug_dom_sf"/>
</dbReference>
<dbReference type="CDD" id="cd07341">
    <property type="entry name" value="M56_BlaR1_MecR1_like"/>
    <property type="match status" value="1"/>
</dbReference>
<dbReference type="PROSITE" id="PS52016">
    <property type="entry name" value="TONB_DEPENDENT_REC_3"/>
    <property type="match status" value="1"/>
</dbReference>
<feature type="domain" description="TonB-dependent receptor plug" evidence="4">
    <location>
        <begin position="517"/>
        <end position="565"/>
    </location>
</feature>
<dbReference type="Pfam" id="PF07715">
    <property type="entry name" value="Plug"/>
    <property type="match status" value="1"/>
</dbReference>
<dbReference type="InterPro" id="IPR052173">
    <property type="entry name" value="Beta-lactam_resp_regulator"/>
</dbReference>
<name>A0ABW7MSR2_9FLAO</name>
<keyword evidence="2" id="KW-1133">Transmembrane helix</keyword>
<comment type="subcellular location">
    <subcellularLocation>
        <location evidence="1">Cell outer membrane</location>
        <topology evidence="1">Multi-pass membrane protein</topology>
    </subcellularLocation>
</comment>
<accession>A0ABW7MSR2</accession>
<dbReference type="InterPro" id="IPR008756">
    <property type="entry name" value="Peptidase_M56"/>
</dbReference>
<gene>
    <name evidence="5" type="ORF">V8G56_13155</name>
</gene>
<evidence type="ECO:0000259" key="3">
    <source>
        <dbReference type="Pfam" id="PF05569"/>
    </source>
</evidence>
<dbReference type="InterPro" id="IPR039426">
    <property type="entry name" value="TonB-dep_rcpt-like"/>
</dbReference>
<dbReference type="RefSeq" id="WP_395438917.1">
    <property type="nucleotide sequence ID" value="NZ_JBAWKC010000004.1"/>
</dbReference>
<evidence type="ECO:0000259" key="4">
    <source>
        <dbReference type="Pfam" id="PF07715"/>
    </source>
</evidence>
<keyword evidence="1 2" id="KW-0472">Membrane</keyword>
<keyword evidence="6" id="KW-1185">Reference proteome</keyword>
<dbReference type="Proteomes" id="UP001610104">
    <property type="component" value="Unassembled WGS sequence"/>
</dbReference>
<dbReference type="PANTHER" id="PTHR34978:SF3">
    <property type="entry name" value="SLR0241 PROTEIN"/>
    <property type="match status" value="1"/>
</dbReference>
<keyword evidence="1 2" id="KW-0812">Transmembrane</keyword>
<feature type="transmembrane region" description="Helical" evidence="2">
    <location>
        <begin position="6"/>
        <end position="22"/>
    </location>
</feature>
<keyword evidence="1" id="KW-0998">Cell outer membrane</keyword>
<evidence type="ECO:0000256" key="1">
    <source>
        <dbReference type="PROSITE-ProRule" id="PRU01360"/>
    </source>
</evidence>